<keyword evidence="1" id="KW-0812">Transmembrane</keyword>
<evidence type="ECO:0000313" key="3">
    <source>
        <dbReference type="Proteomes" id="UP001055553"/>
    </source>
</evidence>
<dbReference type="AlphaFoldDB" id="A0A915WRY3"/>
<organism evidence="2 3">
    <name type="scientific">Nanobdella aerobiophila</name>
    <dbReference type="NCBI Taxonomy" id="2586965"/>
    <lineage>
        <taxon>Archaea</taxon>
        <taxon>Nanobdellota</taxon>
        <taxon>Nanobdellia</taxon>
        <taxon>Nanobdellales</taxon>
        <taxon>Nanobdellaceae</taxon>
        <taxon>Nanobdella</taxon>
    </lineage>
</organism>
<feature type="transmembrane region" description="Helical" evidence="1">
    <location>
        <begin position="50"/>
        <end position="72"/>
    </location>
</feature>
<accession>A0A915WRY3</accession>
<dbReference type="EMBL" id="AP019769">
    <property type="protein sequence ID" value="BBL45326.1"/>
    <property type="molecule type" value="Genomic_DNA"/>
</dbReference>
<reference evidence="3" key="1">
    <citation type="journal article" date="2022" name="Int. J. Syst. Evol. Microbiol.">
        <title>Nanobdella aerobiophila gen. nov., sp. nov., a thermoacidophilic, obligate ectosymbiotic archaeon, and proposal of Nanobdellaceae fam. nov., Nanobdellales ord. nov. and Nanobdellia class. nov.</title>
        <authorList>
            <person name="Kato S."/>
            <person name="Ogasawara A."/>
            <person name="Itoh T."/>
            <person name="Sakai H.D."/>
            <person name="Shimizu M."/>
            <person name="Yuki M."/>
            <person name="Kaneko M."/>
            <person name="Takashina T."/>
            <person name="Ohkuma M."/>
        </authorList>
    </citation>
    <scope>NUCLEOTIDE SEQUENCE [LARGE SCALE GENOMIC DNA]</scope>
    <source>
        <strain evidence="3">MJ1</strain>
    </source>
</reference>
<protein>
    <submittedName>
        <fullName evidence="2">Uncharacterized protein</fullName>
    </submittedName>
</protein>
<evidence type="ECO:0000313" key="2">
    <source>
        <dbReference type="EMBL" id="BBL45326.1"/>
    </source>
</evidence>
<gene>
    <name evidence="2" type="ORF">MJ1_0152</name>
</gene>
<proteinExistence type="predicted"/>
<evidence type="ECO:0000256" key="1">
    <source>
        <dbReference type="SAM" id="Phobius"/>
    </source>
</evidence>
<feature type="transmembrane region" description="Helical" evidence="1">
    <location>
        <begin position="209"/>
        <end position="231"/>
    </location>
</feature>
<dbReference type="Proteomes" id="UP001055553">
    <property type="component" value="Chromosome"/>
</dbReference>
<feature type="transmembrane region" description="Helical" evidence="1">
    <location>
        <begin position="93"/>
        <end position="123"/>
    </location>
</feature>
<feature type="transmembrane region" description="Helical" evidence="1">
    <location>
        <begin position="185"/>
        <end position="203"/>
    </location>
</feature>
<keyword evidence="1" id="KW-0472">Membrane</keyword>
<dbReference type="KEGG" id="naer:MJ1_0152"/>
<feature type="transmembrane region" description="Helical" evidence="1">
    <location>
        <begin position="129"/>
        <end position="148"/>
    </location>
</feature>
<feature type="transmembrane region" description="Helical" evidence="1">
    <location>
        <begin position="23"/>
        <end position="44"/>
    </location>
</feature>
<name>A0A915WRY3_9ARCH</name>
<keyword evidence="3" id="KW-1185">Reference proteome</keyword>
<sequence length="238" mass="28388">MIQSKFNISKAFKDSIIFYKNNVLYIYIIYLFLIIPNIILSIFYNSSYFYLIFLLIINLLFYPLSKISLYIFMEYKNLIKSIRKSLEYYKGVIIIYFIISGVMFSLILLSALISLSISLIFFFTYKVQLIIDVFMVSFIILSILSYIYTNKFFISSQLYIFENKYIKESIYTSIKTINYNNATKIFLIKFILYSISVISLLFPELIIRFISIIISVYFIIPIINIFSYYLYNQYKSSN</sequence>
<keyword evidence="1" id="KW-1133">Transmembrane helix</keyword>